<feature type="transmembrane region" description="Helical" evidence="2">
    <location>
        <begin position="222"/>
        <end position="247"/>
    </location>
</feature>
<keyword evidence="2" id="KW-0812">Transmembrane</keyword>
<dbReference type="PANTHER" id="PTHR13146">
    <property type="match status" value="1"/>
</dbReference>
<feature type="transmembrane region" description="Helical" evidence="2">
    <location>
        <begin position="301"/>
        <end position="321"/>
    </location>
</feature>
<dbReference type="Proteomes" id="UP001150062">
    <property type="component" value="Unassembled WGS sequence"/>
</dbReference>
<dbReference type="EMBL" id="JAOAOG010000325">
    <property type="protein sequence ID" value="KAJ6228813.1"/>
    <property type="molecule type" value="Genomic_DNA"/>
</dbReference>
<dbReference type="InterPro" id="IPR037185">
    <property type="entry name" value="EmrE-like"/>
</dbReference>
<feature type="region of interest" description="Disordered" evidence="1">
    <location>
        <begin position="399"/>
        <end position="422"/>
    </location>
</feature>
<evidence type="ECO:0000313" key="7">
    <source>
        <dbReference type="Proteomes" id="UP001150062"/>
    </source>
</evidence>
<keyword evidence="2" id="KW-0472">Membrane</keyword>
<feature type="transmembrane region" description="Helical" evidence="2">
    <location>
        <begin position="333"/>
        <end position="352"/>
    </location>
</feature>
<feature type="transmembrane region" description="Helical" evidence="2">
    <location>
        <begin position="185"/>
        <end position="201"/>
    </location>
</feature>
<gene>
    <name evidence="4" type="ORF">M0812_24851</name>
    <name evidence="5" type="ORF">M0813_08308</name>
</gene>
<feature type="transmembrane region" description="Helical" evidence="2">
    <location>
        <begin position="54"/>
        <end position="72"/>
    </location>
</feature>
<accession>A0AAV7YPD5</accession>
<dbReference type="EMBL" id="JANTQA010000057">
    <property type="protein sequence ID" value="KAJ3429498.1"/>
    <property type="molecule type" value="Genomic_DNA"/>
</dbReference>
<feature type="transmembrane region" description="Helical" evidence="2">
    <location>
        <begin position="15"/>
        <end position="34"/>
    </location>
</feature>
<dbReference type="SUPFAM" id="SSF103481">
    <property type="entry name" value="Multidrug resistance efflux transporter EmrE"/>
    <property type="match status" value="1"/>
</dbReference>
<evidence type="ECO:0000313" key="5">
    <source>
        <dbReference type="EMBL" id="KAJ6228813.1"/>
    </source>
</evidence>
<reference evidence="5" key="1">
    <citation type="submission" date="2022-08" db="EMBL/GenBank/DDBJ databases">
        <title>Novel sulfate-reducing endosymbionts in the free-living metamonad Anaeramoeba.</title>
        <authorList>
            <person name="Jerlstrom-Hultqvist J."/>
            <person name="Cepicka I."/>
            <person name="Gallot-Lavallee L."/>
            <person name="Salas-Leiva D."/>
            <person name="Curtis B.A."/>
            <person name="Zahonova K."/>
            <person name="Pipaliya S."/>
            <person name="Dacks J."/>
            <person name="Roger A.J."/>
        </authorList>
    </citation>
    <scope>NUCLEOTIDE SEQUENCE</scope>
    <source>
        <strain evidence="5">Schooner1</strain>
    </source>
</reference>
<evidence type="ECO:0000256" key="2">
    <source>
        <dbReference type="SAM" id="Phobius"/>
    </source>
</evidence>
<feature type="transmembrane region" description="Helical" evidence="2">
    <location>
        <begin position="152"/>
        <end position="173"/>
    </location>
</feature>
<proteinExistence type="predicted"/>
<sequence length="422" mass="47245">MSDLNSTNLSITKKLLIVAGMLTAGTGSIIFGKLQFQTQAIGRDGKMHYFTKPLFKNAAMFLGMSFSFGLLLRSKKKPKSQNLSKAKNKKQDYFRLAKLVFLPAFCDFLATYLMNFGLIFLPASVWQLLRASIIVFTAILTKYYRKRAVPSYQWAGVVVVICGLLTVGVAGIMGSDEQEGQQFSMFVKTIGVFLVIAAELVQATQNIVEEKLLHDYEDTNPAVIVGFEGVWGFLLCVVISAPVAYFLPESTGMKEDSIDSFVMLANSTFLIWTTFVFIFVILFFNYFAMEITNFSSALLRNILDGLRTLLSWIVLLIIHYTNPGAKLGEKWTNWSYLQLFGFVFLILGTFLYNQIVKLPFLKYPPSKKSILEQEKDMEKGNLLKDSDSVSVSVNLSEHLSNTSSSYSENSQSSVSSRNSSVN</sequence>
<evidence type="ECO:0000313" key="4">
    <source>
        <dbReference type="EMBL" id="KAJ3429498.1"/>
    </source>
</evidence>
<evidence type="ECO:0000259" key="3">
    <source>
        <dbReference type="Pfam" id="PF00892"/>
    </source>
</evidence>
<organism evidence="4 6">
    <name type="scientific">Anaeramoeba flamelloides</name>
    <dbReference type="NCBI Taxonomy" id="1746091"/>
    <lineage>
        <taxon>Eukaryota</taxon>
        <taxon>Metamonada</taxon>
        <taxon>Anaeramoebidae</taxon>
        <taxon>Anaeramoeba</taxon>
    </lineage>
</organism>
<dbReference type="Pfam" id="PF00892">
    <property type="entry name" value="EamA"/>
    <property type="match status" value="1"/>
</dbReference>
<dbReference type="InterPro" id="IPR000620">
    <property type="entry name" value="EamA_dom"/>
</dbReference>
<dbReference type="Proteomes" id="UP001146793">
    <property type="component" value="Unassembled WGS sequence"/>
</dbReference>
<protein>
    <recommendedName>
        <fullName evidence="3">EamA domain-containing protein</fullName>
    </recommendedName>
</protein>
<reference evidence="4" key="2">
    <citation type="submission" date="2022-08" db="EMBL/GenBank/DDBJ databases">
        <title>Novel sulphate-reducing endosymbionts in the free-living metamonad Anaeramoeba.</title>
        <authorList>
            <person name="Jerlstrom-Hultqvist J."/>
            <person name="Cepicka I."/>
            <person name="Gallot-Lavallee L."/>
            <person name="Salas-Leiva D."/>
            <person name="Curtis B.A."/>
            <person name="Zahonova K."/>
            <person name="Pipaliya S."/>
            <person name="Dacks J."/>
            <person name="Roger A.J."/>
        </authorList>
    </citation>
    <scope>NUCLEOTIDE SEQUENCE</scope>
    <source>
        <strain evidence="4">Busselton2</strain>
    </source>
</reference>
<feature type="domain" description="EamA" evidence="3">
    <location>
        <begin position="52"/>
        <end position="167"/>
    </location>
</feature>
<keyword evidence="2" id="KW-1133">Transmembrane helix</keyword>
<evidence type="ECO:0000313" key="6">
    <source>
        <dbReference type="Proteomes" id="UP001146793"/>
    </source>
</evidence>
<comment type="caution">
    <text evidence="4">The sequence shown here is derived from an EMBL/GenBank/DDBJ whole genome shotgun (WGS) entry which is preliminary data.</text>
</comment>
<dbReference type="GO" id="GO:0016020">
    <property type="term" value="C:membrane"/>
    <property type="evidence" value="ECO:0007669"/>
    <property type="project" value="InterPro"/>
</dbReference>
<feature type="transmembrane region" description="Helical" evidence="2">
    <location>
        <begin position="267"/>
        <end position="289"/>
    </location>
</feature>
<keyword evidence="7" id="KW-1185">Reference proteome</keyword>
<name>A0AAV7YPD5_9EUKA</name>
<feature type="transmembrane region" description="Helical" evidence="2">
    <location>
        <begin position="119"/>
        <end position="140"/>
    </location>
</feature>
<dbReference type="AlphaFoldDB" id="A0AAV7YPD5"/>
<evidence type="ECO:0000256" key="1">
    <source>
        <dbReference type="SAM" id="MobiDB-lite"/>
    </source>
</evidence>